<proteinExistence type="predicted"/>
<feature type="domain" description="HD-GYP" evidence="1">
    <location>
        <begin position="139"/>
        <end position="335"/>
    </location>
</feature>
<dbReference type="CDD" id="cd00077">
    <property type="entry name" value="HDc"/>
    <property type="match status" value="1"/>
</dbReference>
<dbReference type="AlphaFoldDB" id="A0A1J5SYP1"/>
<reference evidence="2" key="1">
    <citation type="submission" date="2016-10" db="EMBL/GenBank/DDBJ databases">
        <title>Sequence of Gallionella enrichment culture.</title>
        <authorList>
            <person name="Poehlein A."/>
            <person name="Muehling M."/>
            <person name="Daniel R."/>
        </authorList>
    </citation>
    <scope>NUCLEOTIDE SEQUENCE</scope>
</reference>
<accession>A0A1J5SYP1</accession>
<dbReference type="Gene3D" id="1.10.3210.10">
    <property type="entry name" value="Hypothetical protein af1432"/>
    <property type="match status" value="1"/>
</dbReference>
<sequence>MAKKISIEQLKPGMYVSDLGSDWMSHPFLRSAFAVKDEAMVKKIASSGIHEVYIDPSRGDDVADAPSAEEVTEHLEHEMLRAAVEPVPERKIPASEELVRAKKIHGEANRIIHNIMQDVRLGQQVKLEQAEPVVMQMTESILRNGGALLSLTRVKNKDDYTFMHSVSVCALLVSFCRAMDMDAGIIHLAGIGGLLHDIGKVKVPDKILNKPGRLSDEEFKVMKCHVVESKKILSETDGIAETSIQVAAQHHERHDGSGYPEGLKGEAITQMGQMAAICDVYDAITSERCYHKGLVPHEALRKIFEWSKFHFNPTLVQAFLRTIGIYPVGTLVLLESGRIGVVVEQSESNLLQPVVKVFYDSGKQRYLPTLEVDLAKPLGHGGGDRIVSHESPEKWGIDPLKFL</sequence>
<dbReference type="PANTHER" id="PTHR43155:SF2">
    <property type="entry name" value="CYCLIC DI-GMP PHOSPHODIESTERASE PA4108"/>
    <property type="match status" value="1"/>
</dbReference>
<evidence type="ECO:0000259" key="1">
    <source>
        <dbReference type="PROSITE" id="PS51832"/>
    </source>
</evidence>
<dbReference type="InterPro" id="IPR021812">
    <property type="entry name" value="DUF3391"/>
</dbReference>
<dbReference type="InterPro" id="IPR037522">
    <property type="entry name" value="HD_GYP_dom"/>
</dbReference>
<keyword evidence="2" id="KW-0378">Hydrolase</keyword>
<dbReference type="PROSITE" id="PS51832">
    <property type="entry name" value="HD_GYP"/>
    <property type="match status" value="1"/>
</dbReference>
<name>A0A1J5SYP1_9ZZZZ</name>
<dbReference type="InterPro" id="IPR003607">
    <property type="entry name" value="HD/PDEase_dom"/>
</dbReference>
<dbReference type="Pfam" id="PF11871">
    <property type="entry name" value="DUF3391"/>
    <property type="match status" value="1"/>
</dbReference>
<dbReference type="GO" id="GO:0071111">
    <property type="term" value="F:cyclic-guanylate-specific phosphodiesterase activity"/>
    <property type="evidence" value="ECO:0007669"/>
    <property type="project" value="UniProtKB-EC"/>
</dbReference>
<dbReference type="PANTHER" id="PTHR43155">
    <property type="entry name" value="CYCLIC DI-GMP PHOSPHODIESTERASE PA4108-RELATED"/>
    <property type="match status" value="1"/>
</dbReference>
<gene>
    <name evidence="2" type="primary">rpfG_33</name>
    <name evidence="2" type="ORF">GALL_109640</name>
</gene>
<evidence type="ECO:0000313" key="2">
    <source>
        <dbReference type="EMBL" id="OIR06716.1"/>
    </source>
</evidence>
<dbReference type="EC" id="3.1.4.52" evidence="2"/>
<dbReference type="EMBL" id="MLJW01000041">
    <property type="protein sequence ID" value="OIR06716.1"/>
    <property type="molecule type" value="Genomic_DNA"/>
</dbReference>
<comment type="caution">
    <text evidence="2">The sequence shown here is derived from an EMBL/GenBank/DDBJ whole genome shotgun (WGS) entry which is preliminary data.</text>
</comment>
<dbReference type="Pfam" id="PF13487">
    <property type="entry name" value="HD_5"/>
    <property type="match status" value="1"/>
</dbReference>
<protein>
    <submittedName>
        <fullName evidence="2">Cyclic di-GMP phosphodiesterase response regulator RpfG</fullName>
        <ecNumber evidence="2">3.1.4.52</ecNumber>
    </submittedName>
</protein>
<organism evidence="2">
    <name type="scientific">mine drainage metagenome</name>
    <dbReference type="NCBI Taxonomy" id="410659"/>
    <lineage>
        <taxon>unclassified sequences</taxon>
        <taxon>metagenomes</taxon>
        <taxon>ecological metagenomes</taxon>
    </lineage>
</organism>
<dbReference type="SUPFAM" id="SSF109604">
    <property type="entry name" value="HD-domain/PDEase-like"/>
    <property type="match status" value="1"/>
</dbReference>
<dbReference type="SMART" id="SM00471">
    <property type="entry name" value="HDc"/>
    <property type="match status" value="1"/>
</dbReference>